<sequence>MARRRGQRVWRRAASGYLAGMNDRDEPVAPRFTPIAGDPTLELFGQGWTPYQDQARAADAYQGRHRAPEV</sequence>
<evidence type="ECO:0000313" key="2">
    <source>
        <dbReference type="Proteomes" id="UP000466517"/>
    </source>
</evidence>
<protein>
    <submittedName>
        <fullName evidence="1">Uncharacterized protein</fullName>
    </submittedName>
</protein>
<keyword evidence="2" id="KW-1185">Reference proteome</keyword>
<dbReference type="EMBL" id="AP022610">
    <property type="protein sequence ID" value="BBZ26327.1"/>
    <property type="molecule type" value="Genomic_DNA"/>
</dbReference>
<name>A0A7I7XBN6_9MYCO</name>
<dbReference type="Proteomes" id="UP000466517">
    <property type="component" value="Chromosome"/>
</dbReference>
<reference evidence="1 2" key="1">
    <citation type="journal article" date="2019" name="Emerg. Microbes Infect.">
        <title>Comprehensive subspecies identification of 175 nontuberculous mycobacteria species based on 7547 genomic profiles.</title>
        <authorList>
            <person name="Matsumoto Y."/>
            <person name="Kinjo T."/>
            <person name="Motooka D."/>
            <person name="Nabeya D."/>
            <person name="Jung N."/>
            <person name="Uechi K."/>
            <person name="Horii T."/>
            <person name="Iida T."/>
            <person name="Fujita J."/>
            <person name="Nakamura S."/>
        </authorList>
    </citation>
    <scope>NUCLEOTIDE SEQUENCE [LARGE SCALE GENOMIC DNA]</scope>
    <source>
        <strain evidence="1 2">JCM 13574</strain>
    </source>
</reference>
<accession>A0A7I7XBN6</accession>
<dbReference type="KEGG" id="mmag:MMAD_06220"/>
<evidence type="ECO:0000313" key="1">
    <source>
        <dbReference type="EMBL" id="BBZ26327.1"/>
    </source>
</evidence>
<proteinExistence type="predicted"/>
<organism evidence="1 2">
    <name type="scientific">Mycolicibacterium madagascariense</name>
    <dbReference type="NCBI Taxonomy" id="212765"/>
    <lineage>
        <taxon>Bacteria</taxon>
        <taxon>Bacillati</taxon>
        <taxon>Actinomycetota</taxon>
        <taxon>Actinomycetes</taxon>
        <taxon>Mycobacteriales</taxon>
        <taxon>Mycobacteriaceae</taxon>
        <taxon>Mycolicibacterium</taxon>
    </lineage>
</organism>
<gene>
    <name evidence="1" type="ORF">MMAD_06220</name>
</gene>
<dbReference type="AlphaFoldDB" id="A0A7I7XBN6"/>